<evidence type="ECO:0000313" key="2">
    <source>
        <dbReference type="Proteomes" id="UP001158067"/>
    </source>
</evidence>
<sequence>MIALATIDSVPTPDEAKRVADGESGAVVGRDFAQPLVQADTTSHPLVRPLQHHVHRTRQVAEVSVLESEVDSAIGSGAAADSVGTMTVDSVLLAPAWIDWAWAANAIWIDDAGRVYDPAGRLLLDPSRLTEVAHSHQEAVLPSSVDARRRQSEVVVEVRNRLVDPVEGLMPIPGVEEVQPLEASDVARRSLALFLVATRAESMLSNRPLDPQLMQQRCPLGFSALSPAEVGFMSDRPSGTPANSPGAAAESLVWRYESLLTLQWALDMQFELPWPDEHADLTSVTRLMVDLPDQDIVDQARLRSTDQLLVAAELHHQLYFAVAAAQASGQDVPAGLDPGVICERLIALSWLLNLNAPGVGGIASSDVVPDSTEPRIVAETWDSTVAWVEDGMP</sequence>
<comment type="caution">
    <text evidence="1">The sequence shown here is derived from an EMBL/GenBank/DDBJ whole genome shotgun (WGS) entry which is preliminary data.</text>
</comment>
<proteinExistence type="predicted"/>
<reference evidence="1 2" key="1">
    <citation type="submission" date="2017-05" db="EMBL/GenBank/DDBJ databases">
        <authorList>
            <person name="Varghese N."/>
            <person name="Submissions S."/>
        </authorList>
    </citation>
    <scope>NUCLEOTIDE SEQUENCE [LARGE SCALE GENOMIC DNA]</scope>
    <source>
        <strain evidence="1 2">DSM 25457</strain>
    </source>
</reference>
<evidence type="ECO:0008006" key="3">
    <source>
        <dbReference type="Google" id="ProtNLM"/>
    </source>
</evidence>
<name>A0ABY1QNF5_9BACT</name>
<gene>
    <name evidence="1" type="ORF">SAMN06265222_12016</name>
</gene>
<evidence type="ECO:0000313" key="1">
    <source>
        <dbReference type="EMBL" id="SMP75815.1"/>
    </source>
</evidence>
<accession>A0ABY1QNF5</accession>
<dbReference type="Pfam" id="PF14094">
    <property type="entry name" value="DUF4272"/>
    <property type="match status" value="1"/>
</dbReference>
<dbReference type="EMBL" id="FXUG01000020">
    <property type="protein sequence ID" value="SMP75815.1"/>
    <property type="molecule type" value="Genomic_DNA"/>
</dbReference>
<protein>
    <recommendedName>
        <fullName evidence="3">DUF4272 domain-containing protein</fullName>
    </recommendedName>
</protein>
<organism evidence="1 2">
    <name type="scientific">Neorhodopirellula lusitana</name>
    <dbReference type="NCBI Taxonomy" id="445327"/>
    <lineage>
        <taxon>Bacteria</taxon>
        <taxon>Pseudomonadati</taxon>
        <taxon>Planctomycetota</taxon>
        <taxon>Planctomycetia</taxon>
        <taxon>Pirellulales</taxon>
        <taxon>Pirellulaceae</taxon>
        <taxon>Neorhodopirellula</taxon>
    </lineage>
</organism>
<dbReference type="InterPro" id="IPR025368">
    <property type="entry name" value="DUF4272"/>
</dbReference>
<keyword evidence="2" id="KW-1185">Reference proteome</keyword>
<dbReference type="Proteomes" id="UP001158067">
    <property type="component" value="Unassembled WGS sequence"/>
</dbReference>